<comment type="caution">
    <text evidence="3">The sequence shown here is derived from an EMBL/GenBank/DDBJ whole genome shotgun (WGS) entry which is preliminary data.</text>
</comment>
<gene>
    <name evidence="3" type="ORF">B0H17DRAFT_714011</name>
</gene>
<sequence length="324" mass="36296">MSSSECPPAKRPRTEDTPPISRSKTIWYKDGSVVLQAQNTQFRVHWGVLSLHSSFFRDMQDVPQPPEQESVEGCPLIEVSDTVSDLENLLNALYNPLFNKESLPFNMVASIVRLGRKYDFKELLDTAIDRLTRLYPSTLAEFHSPPKSPSLITLEKGLQFEVINLATENGIFSILPCAYYRVIEQYSTNQAPIFNGIARTDGTITLSAADQTVCILAHAKMLVAQFQPGNTLGWCPILNPATIDEQGCTDPATCRRMKDRLFRAVAVPPKLWALASGFTVDKWKFCPGCTQSTKDQITTGQMNMWESLPSFFDLPPWADLKNNV</sequence>
<dbReference type="AlphaFoldDB" id="A0AAD7GG64"/>
<reference evidence="3" key="1">
    <citation type="submission" date="2023-03" db="EMBL/GenBank/DDBJ databases">
        <title>Massive genome expansion in bonnet fungi (Mycena s.s.) driven by repeated elements and novel gene families across ecological guilds.</title>
        <authorList>
            <consortium name="Lawrence Berkeley National Laboratory"/>
            <person name="Harder C.B."/>
            <person name="Miyauchi S."/>
            <person name="Viragh M."/>
            <person name="Kuo A."/>
            <person name="Thoen E."/>
            <person name="Andreopoulos B."/>
            <person name="Lu D."/>
            <person name="Skrede I."/>
            <person name="Drula E."/>
            <person name="Henrissat B."/>
            <person name="Morin E."/>
            <person name="Kohler A."/>
            <person name="Barry K."/>
            <person name="LaButti K."/>
            <person name="Morin E."/>
            <person name="Salamov A."/>
            <person name="Lipzen A."/>
            <person name="Mereny Z."/>
            <person name="Hegedus B."/>
            <person name="Baldrian P."/>
            <person name="Stursova M."/>
            <person name="Weitz H."/>
            <person name="Taylor A."/>
            <person name="Grigoriev I.V."/>
            <person name="Nagy L.G."/>
            <person name="Martin F."/>
            <person name="Kauserud H."/>
        </authorList>
    </citation>
    <scope>NUCLEOTIDE SEQUENCE</scope>
    <source>
        <strain evidence="3">CBHHK067</strain>
    </source>
</reference>
<organism evidence="3 4">
    <name type="scientific">Mycena rosella</name>
    <name type="common">Pink bonnet</name>
    <name type="synonym">Agaricus rosellus</name>
    <dbReference type="NCBI Taxonomy" id="1033263"/>
    <lineage>
        <taxon>Eukaryota</taxon>
        <taxon>Fungi</taxon>
        <taxon>Dikarya</taxon>
        <taxon>Basidiomycota</taxon>
        <taxon>Agaricomycotina</taxon>
        <taxon>Agaricomycetes</taxon>
        <taxon>Agaricomycetidae</taxon>
        <taxon>Agaricales</taxon>
        <taxon>Marasmiineae</taxon>
        <taxon>Mycenaceae</taxon>
        <taxon>Mycena</taxon>
    </lineage>
</organism>
<evidence type="ECO:0000313" key="4">
    <source>
        <dbReference type="Proteomes" id="UP001221757"/>
    </source>
</evidence>
<dbReference type="SUPFAM" id="SSF54695">
    <property type="entry name" value="POZ domain"/>
    <property type="match status" value="1"/>
</dbReference>
<dbReference type="Pfam" id="PF00651">
    <property type="entry name" value="BTB"/>
    <property type="match status" value="1"/>
</dbReference>
<feature type="region of interest" description="Disordered" evidence="1">
    <location>
        <begin position="1"/>
        <end position="22"/>
    </location>
</feature>
<protein>
    <recommendedName>
        <fullName evidence="2">BTB domain-containing protein</fullName>
    </recommendedName>
</protein>
<dbReference type="InterPro" id="IPR011333">
    <property type="entry name" value="SKP1/BTB/POZ_sf"/>
</dbReference>
<evidence type="ECO:0000256" key="1">
    <source>
        <dbReference type="SAM" id="MobiDB-lite"/>
    </source>
</evidence>
<dbReference type="PROSITE" id="PS50097">
    <property type="entry name" value="BTB"/>
    <property type="match status" value="1"/>
</dbReference>
<dbReference type="Gene3D" id="3.30.710.10">
    <property type="entry name" value="Potassium Channel Kv1.1, Chain A"/>
    <property type="match status" value="1"/>
</dbReference>
<name>A0AAD7GG64_MYCRO</name>
<evidence type="ECO:0000313" key="3">
    <source>
        <dbReference type="EMBL" id="KAJ7686531.1"/>
    </source>
</evidence>
<dbReference type="Proteomes" id="UP001221757">
    <property type="component" value="Unassembled WGS sequence"/>
</dbReference>
<dbReference type="EMBL" id="JARKIE010000095">
    <property type="protein sequence ID" value="KAJ7686531.1"/>
    <property type="molecule type" value="Genomic_DNA"/>
</dbReference>
<accession>A0AAD7GG64</accession>
<dbReference type="InterPro" id="IPR000210">
    <property type="entry name" value="BTB/POZ_dom"/>
</dbReference>
<keyword evidence="4" id="KW-1185">Reference proteome</keyword>
<dbReference type="SMART" id="SM00225">
    <property type="entry name" value="BTB"/>
    <property type="match status" value="1"/>
</dbReference>
<proteinExistence type="predicted"/>
<feature type="domain" description="BTB" evidence="2">
    <location>
        <begin position="31"/>
        <end position="95"/>
    </location>
</feature>
<dbReference type="CDD" id="cd18186">
    <property type="entry name" value="BTB_POZ_ZBTB_KLHL-like"/>
    <property type="match status" value="1"/>
</dbReference>
<evidence type="ECO:0000259" key="2">
    <source>
        <dbReference type="PROSITE" id="PS50097"/>
    </source>
</evidence>